<evidence type="ECO:0000313" key="3">
    <source>
        <dbReference type="Proteomes" id="UP001220509"/>
    </source>
</evidence>
<evidence type="ECO:0000259" key="1">
    <source>
        <dbReference type="Pfam" id="PF03435"/>
    </source>
</evidence>
<dbReference type="SUPFAM" id="SSF51735">
    <property type="entry name" value="NAD(P)-binding Rossmann-fold domains"/>
    <property type="match status" value="1"/>
</dbReference>
<evidence type="ECO:0000313" key="2">
    <source>
        <dbReference type="EMBL" id="WCT54210.1"/>
    </source>
</evidence>
<protein>
    <submittedName>
        <fullName evidence="2">Saccharopine dehydrogenase NADP-binding domain-containing protein</fullName>
    </submittedName>
</protein>
<dbReference type="Gene3D" id="3.40.50.720">
    <property type="entry name" value="NAD(P)-binding Rossmann-like Domain"/>
    <property type="match status" value="1"/>
</dbReference>
<dbReference type="InterPro" id="IPR036291">
    <property type="entry name" value="NAD(P)-bd_dom_sf"/>
</dbReference>
<dbReference type="PANTHER" id="PTHR43796">
    <property type="entry name" value="CARBOXYNORSPERMIDINE SYNTHASE"/>
    <property type="match status" value="1"/>
</dbReference>
<gene>
    <name evidence="2" type="ORF">PQ456_13460</name>
</gene>
<dbReference type="EMBL" id="CP117416">
    <property type="protein sequence ID" value="WCT54210.1"/>
    <property type="molecule type" value="Genomic_DNA"/>
</dbReference>
<dbReference type="PANTHER" id="PTHR43796:SF2">
    <property type="entry name" value="CARBOXYNORSPERMIDINE SYNTHASE"/>
    <property type="match status" value="1"/>
</dbReference>
<sequence>MEKEQIVVVGGYGSVGQTICQRLSELFPEQVYAAGRNIARAEQFSRTTKGKVKPLQWDIKQHPAITIDHDYTESHVIIQPHIQEQFEQLYQWSNVKLVIMCLDQHDTIWVQYCLSAGIHYIDISAKDSFLYQLEQLNSASWQATALLSVGLAPGLTNLLAQHVCTLLDHIDQLELSVVLGLGEHHGQAAIEWTVDQLNTSFSVKKQGEWSEVHSFTEGRRVLLGTALPYQYVYRFPFSDQQALARTTEIPTISTRLGFDSVAITRIIASLQKIGCFRLLSISWIRRAIVAIFSNMHIGSEQYGIQAEVIGLYDNQLVSVSGWLTGYRQSIVTAEVTAIVAEILYTSNMPYGIYHLQQQISWEQVITRLQQVIHIEWGIEHDPIDRAESSISVQL</sequence>
<dbReference type="RefSeq" id="WP_273612752.1">
    <property type="nucleotide sequence ID" value="NZ_CP117416.1"/>
</dbReference>
<dbReference type="Gene3D" id="3.30.360.10">
    <property type="entry name" value="Dihydrodipicolinate Reductase, domain 2"/>
    <property type="match status" value="1"/>
</dbReference>
<name>A0AAX3LX51_9BACL</name>
<dbReference type="KEGG" id="pka:PQ456_13460"/>
<reference evidence="2 3" key="1">
    <citation type="submission" date="2023-02" db="EMBL/GenBank/DDBJ databases">
        <title>Genome sequence of Paenibacillus kyungheensis KACC 18744.</title>
        <authorList>
            <person name="Kim S."/>
            <person name="Heo J."/>
            <person name="Kwon S.-W."/>
        </authorList>
    </citation>
    <scope>NUCLEOTIDE SEQUENCE [LARGE SCALE GENOMIC DNA]</scope>
    <source>
        <strain evidence="2 3">KACC 18744</strain>
    </source>
</reference>
<dbReference type="InterPro" id="IPR005097">
    <property type="entry name" value="Sacchrp_dh_NADP-bd"/>
</dbReference>
<organism evidence="2 3">
    <name type="scientific">Paenibacillus kyungheensis</name>
    <dbReference type="NCBI Taxonomy" id="1452732"/>
    <lineage>
        <taxon>Bacteria</taxon>
        <taxon>Bacillati</taxon>
        <taxon>Bacillota</taxon>
        <taxon>Bacilli</taxon>
        <taxon>Bacillales</taxon>
        <taxon>Paenibacillaceae</taxon>
        <taxon>Paenibacillus</taxon>
    </lineage>
</organism>
<dbReference type="Pfam" id="PF03435">
    <property type="entry name" value="Sacchrp_dh_NADP"/>
    <property type="match status" value="1"/>
</dbReference>
<accession>A0AAX3LX51</accession>
<dbReference type="AlphaFoldDB" id="A0AAX3LX51"/>
<dbReference type="Proteomes" id="UP001220509">
    <property type="component" value="Chromosome"/>
</dbReference>
<feature type="domain" description="Saccharopine dehydrogenase NADP binding" evidence="1">
    <location>
        <begin position="6"/>
        <end position="126"/>
    </location>
</feature>
<keyword evidence="3" id="KW-1185">Reference proteome</keyword>
<proteinExistence type="predicted"/>